<evidence type="ECO:0000313" key="3">
    <source>
        <dbReference type="EMBL" id="AUF34783.1"/>
    </source>
</evidence>
<dbReference type="EMBL" id="CP025255">
    <property type="protein sequence ID" value="AUF34783.1"/>
    <property type="molecule type" value="Genomic_DNA"/>
</dbReference>
<dbReference type="GO" id="GO:0006260">
    <property type="term" value="P:DNA replication"/>
    <property type="evidence" value="ECO:0007669"/>
    <property type="project" value="UniProtKB-KW"/>
</dbReference>
<evidence type="ECO:0000256" key="2">
    <source>
        <dbReference type="ARBA" id="ARBA00022705"/>
    </source>
</evidence>
<dbReference type="InterPro" id="IPR003446">
    <property type="entry name" value="Plasmid_replication_init_RepA"/>
</dbReference>
<keyword evidence="2" id="KW-0235">DNA replication</keyword>
<evidence type="ECO:0000256" key="1">
    <source>
        <dbReference type="ARBA" id="ARBA00019152"/>
    </source>
</evidence>
<accession>A0A2H4YPK3</accession>
<sequence length="343" mass="39959">MAGLKNTNHTVIHWSQLSPEDQMKFWAEYEAGGTTSFLVEPEGKRTRRCRGEHSTKPKCENPSWFRPAHYKKLGGQLGYAYNRLVKKDPVTGECSLRMHMSLPPLYVKERKRAGRQYAFRPEKRQLLDAIWPVLVSFCDAGMHTVGMSVSRLAKEISPKDSKGNVIPELAVTVSRLSRLLAEQVRFGTLGLSEETLWDRENRQRLPRYVWITPAGWQMLGVDMMKLKAQQEERLRESEIRRQLISEGVLGEDEDISVHSARKRWYLQRSQEALKYRRKKAATRKRANRLAELPRDRQIHEMSQHILKCMPPDEAYWCTPERLEQLAIRELYQMELVLATPPPH</sequence>
<gene>
    <name evidence="3" type="ORF">AW90_49640</name>
</gene>
<dbReference type="AlphaFoldDB" id="A0A2H4YPK3"/>
<organism evidence="3">
    <name type="scientific">Salmonella enterica subsp. enterica serovar Newport str. CDC 2010K-2159</name>
    <dbReference type="NCBI Taxonomy" id="1454627"/>
    <lineage>
        <taxon>Bacteria</taxon>
        <taxon>Pseudomonadati</taxon>
        <taxon>Pseudomonadota</taxon>
        <taxon>Gammaproteobacteria</taxon>
        <taxon>Enterobacterales</taxon>
        <taxon>Enterobacteriaceae</taxon>
        <taxon>Salmonella</taxon>
    </lineage>
</organism>
<dbReference type="RefSeq" id="WP_168445464.1">
    <property type="nucleotide sequence ID" value="NZ_CP025255.1"/>
</dbReference>
<reference evidence="3" key="1">
    <citation type="journal article" date="2016" name="Genome Announc.">
        <title>Chromosome and Plasmids of the Tick-Borne Relapsing Fever Agent Borrelia hermsii.</title>
        <authorList>
            <person name="Barbour A.G."/>
        </authorList>
    </citation>
    <scope>NUCLEOTIDE SEQUENCE</scope>
    <source>
        <strain evidence="3">CDC 2010K-2159</strain>
        <plasmid evidence="3">pSNE1-2010K-2159</plasmid>
    </source>
</reference>
<dbReference type="NCBIfam" id="NF040977">
    <property type="entry name" value="RepA_IncFII_LM"/>
    <property type="match status" value="1"/>
</dbReference>
<reference evidence="3" key="2">
    <citation type="submission" date="2017-12" db="EMBL/GenBank/DDBJ databases">
        <authorList>
            <person name="Hurst M.R.H."/>
        </authorList>
    </citation>
    <scope>NUCLEOTIDE SEQUENCE</scope>
    <source>
        <strain evidence="3">CDC 2010K-2159</strain>
        <plasmid evidence="3">pSNE1-2010K-2159</plasmid>
    </source>
</reference>
<geneLocation type="plasmid" evidence="3">
    <name>pSNE1-2010K-2159</name>
</geneLocation>
<protein>
    <recommendedName>
        <fullName evidence="1">Replication initiation protein</fullName>
    </recommendedName>
</protein>
<name>A0A2H4YPK3_SALNE</name>
<keyword evidence="3" id="KW-0614">Plasmid</keyword>
<dbReference type="GO" id="GO:0006276">
    <property type="term" value="P:plasmid maintenance"/>
    <property type="evidence" value="ECO:0007669"/>
    <property type="project" value="InterPro"/>
</dbReference>
<proteinExistence type="predicted"/>